<dbReference type="InterPro" id="IPR012809">
    <property type="entry name" value="ECF_CbiQ"/>
</dbReference>
<keyword evidence="3 6" id="KW-0812">Transmembrane</keyword>
<dbReference type="InterPro" id="IPR003339">
    <property type="entry name" value="ABC/ECF_trnsptr_transmembrane"/>
</dbReference>
<feature type="transmembrane region" description="Helical" evidence="6">
    <location>
        <begin position="21"/>
        <end position="36"/>
    </location>
</feature>
<keyword evidence="8" id="KW-1185">Reference proteome</keyword>
<dbReference type="Pfam" id="PF02361">
    <property type="entry name" value="CbiQ"/>
    <property type="match status" value="1"/>
</dbReference>
<name>A0ABY3SN87_9BACL</name>
<keyword evidence="4 6" id="KW-1133">Transmembrane helix</keyword>
<sequence length="249" mass="28531">MMKLIDALSYNNKLRTVSSEWRSSFAAILFLLSYLAHPFIQILVLLWMSVWIVAYAGIPLKYFLTLLSMSSVFFLASLPGILIEFTAGTFLISASGLSLALHLWLRTTVCVSCMLFLVFTVPVSEWMQLLNKLRVPSLVIEIMMIMYRFLFVLSDTAHDMFVAQRARGGHRGLANGLRDTAMIIVRLFAKTMYRYKALSFGLLSRGFTEHIELPISPRKSVSLRYWTEGLLGILLLIMLEWMLEWKGER</sequence>
<evidence type="ECO:0000313" key="8">
    <source>
        <dbReference type="Proteomes" id="UP001649230"/>
    </source>
</evidence>
<dbReference type="CDD" id="cd16914">
    <property type="entry name" value="EcfT"/>
    <property type="match status" value="1"/>
</dbReference>
<feature type="transmembrane region" description="Helical" evidence="6">
    <location>
        <begin position="135"/>
        <end position="153"/>
    </location>
</feature>
<proteinExistence type="predicted"/>
<dbReference type="InterPro" id="IPR052770">
    <property type="entry name" value="Cobalt_transport_CbiQ"/>
</dbReference>
<organism evidence="7 8">
    <name type="scientific">Paenibacillus hexagrammi</name>
    <dbReference type="NCBI Taxonomy" id="2908839"/>
    <lineage>
        <taxon>Bacteria</taxon>
        <taxon>Bacillati</taxon>
        <taxon>Bacillota</taxon>
        <taxon>Bacilli</taxon>
        <taxon>Bacillales</taxon>
        <taxon>Paenibacillaceae</taxon>
        <taxon>Paenibacillus</taxon>
    </lineage>
</organism>
<feature type="transmembrane region" description="Helical" evidence="6">
    <location>
        <begin position="72"/>
        <end position="97"/>
    </location>
</feature>
<evidence type="ECO:0000256" key="3">
    <source>
        <dbReference type="ARBA" id="ARBA00022692"/>
    </source>
</evidence>
<evidence type="ECO:0000256" key="1">
    <source>
        <dbReference type="ARBA" id="ARBA00004651"/>
    </source>
</evidence>
<keyword evidence="2" id="KW-1003">Cell membrane</keyword>
<keyword evidence="5 6" id="KW-0472">Membrane</keyword>
<evidence type="ECO:0000256" key="5">
    <source>
        <dbReference type="ARBA" id="ARBA00023136"/>
    </source>
</evidence>
<feature type="transmembrane region" description="Helical" evidence="6">
    <location>
        <begin position="223"/>
        <end position="243"/>
    </location>
</feature>
<dbReference type="PANTHER" id="PTHR43723:SF1">
    <property type="entry name" value="COBALT TRANSPORT PROTEIN CBIQ"/>
    <property type="match status" value="1"/>
</dbReference>
<evidence type="ECO:0000256" key="4">
    <source>
        <dbReference type="ARBA" id="ARBA00022989"/>
    </source>
</evidence>
<dbReference type="Proteomes" id="UP001649230">
    <property type="component" value="Chromosome"/>
</dbReference>
<dbReference type="NCBIfam" id="TIGR02454">
    <property type="entry name" value="ECF_T_CbiQ"/>
    <property type="match status" value="1"/>
</dbReference>
<comment type="subcellular location">
    <subcellularLocation>
        <location evidence="1">Cell membrane</location>
        <topology evidence="1">Multi-pass membrane protein</topology>
    </subcellularLocation>
</comment>
<feature type="transmembrane region" description="Helical" evidence="6">
    <location>
        <begin position="42"/>
        <end position="60"/>
    </location>
</feature>
<feature type="transmembrane region" description="Helical" evidence="6">
    <location>
        <begin position="103"/>
        <end position="123"/>
    </location>
</feature>
<reference evidence="7 8" key="1">
    <citation type="journal article" date="2024" name="Int. J. Syst. Evol. Microbiol.">
        <title>Paenibacillus hexagrammi sp. nov., a novel bacterium isolated from the gut content of Hexagrammos agrammus.</title>
        <authorList>
            <person name="Jung H.K."/>
            <person name="Kim D.G."/>
            <person name="Zin H."/>
            <person name="Park J."/>
            <person name="Jung H."/>
            <person name="Kim Y.O."/>
            <person name="Kong H.J."/>
            <person name="Kim J.W."/>
            <person name="Kim Y.S."/>
        </authorList>
    </citation>
    <scope>NUCLEOTIDE SEQUENCE [LARGE SCALE GENOMIC DNA]</scope>
    <source>
        <strain evidence="7 8">YPD9-1</strain>
    </source>
</reference>
<dbReference type="EMBL" id="CP090978">
    <property type="protein sequence ID" value="UJF34452.1"/>
    <property type="molecule type" value="Genomic_DNA"/>
</dbReference>
<protein>
    <submittedName>
        <fullName evidence="7">Cobalt ECF transporter T component CbiQ</fullName>
    </submittedName>
</protein>
<accession>A0ABY3SN87</accession>
<gene>
    <name evidence="7" type="primary">cbiQ</name>
    <name evidence="7" type="ORF">L0M14_04465</name>
</gene>
<evidence type="ECO:0000256" key="2">
    <source>
        <dbReference type="ARBA" id="ARBA00022475"/>
    </source>
</evidence>
<evidence type="ECO:0000256" key="6">
    <source>
        <dbReference type="SAM" id="Phobius"/>
    </source>
</evidence>
<dbReference type="PANTHER" id="PTHR43723">
    <property type="entry name" value="COBALT TRANSPORT PROTEIN CBIQ"/>
    <property type="match status" value="1"/>
</dbReference>
<evidence type="ECO:0000313" key="7">
    <source>
        <dbReference type="EMBL" id="UJF34452.1"/>
    </source>
</evidence>
<dbReference type="RefSeq" id="WP_235121026.1">
    <property type="nucleotide sequence ID" value="NZ_CP090978.1"/>
</dbReference>